<dbReference type="EMBL" id="LC066397">
    <property type="protein sequence ID" value="BAT31317.1"/>
    <property type="molecule type" value="Genomic_DNA"/>
</dbReference>
<proteinExistence type="predicted"/>
<dbReference type="RefSeq" id="WP_007065863.1">
    <property type="nucleotide sequence ID" value="NZ_BBWO01000005.1"/>
</dbReference>
<feature type="transmembrane region" description="Helical" evidence="1">
    <location>
        <begin position="44"/>
        <end position="63"/>
    </location>
</feature>
<evidence type="ECO:0000256" key="1">
    <source>
        <dbReference type="SAM" id="Phobius"/>
    </source>
</evidence>
<reference evidence="2" key="1">
    <citation type="journal article" date="2015" name="Proc. Natl. Acad. Sci. U.S.A.">
        <title>Bacterial clade with the ribosomal RNA operon on a small plasmid rather than the chromosome.</title>
        <authorList>
            <person name="Anda M."/>
            <person name="Ohtsubo Y."/>
            <person name="Okubo T."/>
            <person name="Sugawara M."/>
            <person name="Nagata Y."/>
            <person name="Tsuda M."/>
            <person name="Minamisawa K."/>
            <person name="Mitsui H."/>
        </authorList>
    </citation>
    <scope>NUCLEOTIDE SEQUENCE</scope>
    <source>
        <strain evidence="2">DSM 15513</strain>
    </source>
</reference>
<protein>
    <submittedName>
        <fullName evidence="2">Uncharacterized protein</fullName>
    </submittedName>
</protein>
<dbReference type="AlphaFoldDB" id="A0A0P0Z9Y0"/>
<evidence type="ECO:0000313" key="2">
    <source>
        <dbReference type="EMBL" id="BAT31317.1"/>
    </source>
</evidence>
<feature type="transmembrane region" description="Helical" evidence="1">
    <location>
        <begin position="83"/>
        <end position="100"/>
    </location>
</feature>
<keyword evidence="1" id="KW-1133">Transmembrane helix</keyword>
<sequence>MSPERIAAVCRGDDLLWWGLRTVPGLRRVCAFSRGIWHSVCERLAEWLLTIWLLNWGVTLAYGGTFEAPAFAVLKSWASIETWSLFCLIGGGGRLMLLILNGGWRKSPHFRVLAALGTVPFWVAVAYGFQLSGTNTTGTGAYYACIVAEIVSMYRATSEAGWNDGRAAHQGNRG</sequence>
<accession>A0A0P0Z9Y0</accession>
<organism evidence="2">
    <name type="scientific">Fulvimarina pelagi</name>
    <dbReference type="NCBI Taxonomy" id="217511"/>
    <lineage>
        <taxon>Bacteria</taxon>
        <taxon>Pseudomonadati</taxon>
        <taxon>Pseudomonadota</taxon>
        <taxon>Alphaproteobacteria</taxon>
        <taxon>Hyphomicrobiales</taxon>
        <taxon>Aurantimonadaceae</taxon>
        <taxon>Fulvimarina</taxon>
    </lineage>
</organism>
<keyword evidence="1" id="KW-0812">Transmembrane</keyword>
<name>A0A0P0Z9Y0_9HYPH</name>
<feature type="transmembrane region" description="Helical" evidence="1">
    <location>
        <begin position="112"/>
        <end position="129"/>
    </location>
</feature>
<keyword evidence="1" id="KW-0472">Membrane</keyword>